<accession>A0AAW4SVE4</accession>
<evidence type="ECO:0000313" key="2">
    <source>
        <dbReference type="EMBL" id="MCA4703094.1"/>
    </source>
</evidence>
<feature type="signal peptide" evidence="1">
    <location>
        <begin position="1"/>
        <end position="19"/>
    </location>
</feature>
<dbReference type="Proteomes" id="UP001198461">
    <property type="component" value="Unassembled WGS sequence"/>
</dbReference>
<proteinExistence type="predicted"/>
<organism evidence="2 3">
    <name type="scientific">Bacteroides xylanisolvens</name>
    <dbReference type="NCBI Taxonomy" id="371601"/>
    <lineage>
        <taxon>Bacteria</taxon>
        <taxon>Pseudomonadati</taxon>
        <taxon>Bacteroidota</taxon>
        <taxon>Bacteroidia</taxon>
        <taxon>Bacteroidales</taxon>
        <taxon>Bacteroidaceae</taxon>
        <taxon>Bacteroides</taxon>
    </lineage>
</organism>
<evidence type="ECO:0000256" key="1">
    <source>
        <dbReference type="SAM" id="SignalP"/>
    </source>
</evidence>
<gene>
    <name evidence="2" type="ORF">LD004_05635</name>
</gene>
<dbReference type="RefSeq" id="WP_225456562.1">
    <property type="nucleotide sequence ID" value="NZ_JAIWXW010000016.1"/>
</dbReference>
<feature type="chain" id="PRO_5043341306" evidence="1">
    <location>
        <begin position="20"/>
        <end position="145"/>
    </location>
</feature>
<comment type="caution">
    <text evidence="2">The sequence shown here is derived from an EMBL/GenBank/DDBJ whole genome shotgun (WGS) entry which is preliminary data.</text>
</comment>
<protein>
    <submittedName>
        <fullName evidence="2">Uncharacterized protein</fullName>
    </submittedName>
</protein>
<sequence>MKIFRLFICLFATILNVSACSPDEYEQANIELSPVYVLTNLIGTSPPYKVTIYEETKKMMVWQDDKKVLGYRMLNYGDGSEDDNYQISFVAVKDDVYYEYNVLGTVSSGKGQMFVQALAEDGMTPVGDPVIYTMDITEDEMFIEK</sequence>
<keyword evidence="1" id="KW-0732">Signal</keyword>
<name>A0AAW4SVE4_9BACE</name>
<dbReference type="AlphaFoldDB" id="A0AAW4SVE4"/>
<reference evidence="2" key="1">
    <citation type="submission" date="2023-08" db="EMBL/GenBank/DDBJ databases">
        <title>Mucin Metabolism Genes Underlie the Key Renovations of Bacteroides xylanisolvens Genomes in Captive Great Apes.</title>
        <authorList>
            <person name="Nishida A.H."/>
        </authorList>
    </citation>
    <scope>NUCLEOTIDE SEQUENCE</scope>
    <source>
        <strain evidence="2">P13.H9</strain>
    </source>
</reference>
<evidence type="ECO:0000313" key="3">
    <source>
        <dbReference type="Proteomes" id="UP001198461"/>
    </source>
</evidence>
<dbReference type="EMBL" id="JAIWYE010000012">
    <property type="protein sequence ID" value="MCA4703094.1"/>
    <property type="molecule type" value="Genomic_DNA"/>
</dbReference>